<feature type="domain" description="PIN" evidence="8">
    <location>
        <begin position="5"/>
        <end position="111"/>
    </location>
</feature>
<dbReference type="GO" id="GO:0004518">
    <property type="term" value="F:nuclease activity"/>
    <property type="evidence" value="ECO:0007669"/>
    <property type="project" value="UniProtKB-KW"/>
</dbReference>
<dbReference type="STRING" id="317619.GCA_000332315_00678"/>
<keyword evidence="5" id="KW-0378">Hydrolase</keyword>
<evidence type="ECO:0000256" key="2">
    <source>
        <dbReference type="ARBA" id="ARBA00022649"/>
    </source>
</evidence>
<organism evidence="9 10">
    <name type="scientific">Prochlorothrix hollandica PCC 9006 = CALU 1027</name>
    <dbReference type="NCBI Taxonomy" id="317619"/>
    <lineage>
        <taxon>Bacteria</taxon>
        <taxon>Bacillati</taxon>
        <taxon>Cyanobacteriota</taxon>
        <taxon>Cyanophyceae</taxon>
        <taxon>Prochlorotrichales</taxon>
        <taxon>Prochlorotrichaceae</taxon>
        <taxon>Prochlorothrix</taxon>
    </lineage>
</organism>
<dbReference type="Gene3D" id="3.40.50.1010">
    <property type="entry name" value="5'-nuclease"/>
    <property type="match status" value="1"/>
</dbReference>
<keyword evidence="6" id="KW-0460">Magnesium</keyword>
<keyword evidence="4" id="KW-0479">Metal-binding</keyword>
<dbReference type="GO" id="GO:0046872">
    <property type="term" value="F:metal ion binding"/>
    <property type="evidence" value="ECO:0007669"/>
    <property type="project" value="UniProtKB-KW"/>
</dbReference>
<dbReference type="eggNOG" id="COG1487">
    <property type="taxonomic scope" value="Bacteria"/>
</dbReference>
<evidence type="ECO:0000256" key="7">
    <source>
        <dbReference type="ARBA" id="ARBA00038093"/>
    </source>
</evidence>
<evidence type="ECO:0000259" key="8">
    <source>
        <dbReference type="Pfam" id="PF01850"/>
    </source>
</evidence>
<dbReference type="InterPro" id="IPR050556">
    <property type="entry name" value="Type_II_TA_system_RNase"/>
</dbReference>
<dbReference type="Proteomes" id="UP000034681">
    <property type="component" value="Unassembled WGS sequence"/>
</dbReference>
<evidence type="ECO:0000256" key="6">
    <source>
        <dbReference type="ARBA" id="ARBA00022842"/>
    </source>
</evidence>
<comment type="similarity">
    <text evidence="7">Belongs to the PINc/VapC protein family.</text>
</comment>
<evidence type="ECO:0000256" key="5">
    <source>
        <dbReference type="ARBA" id="ARBA00022801"/>
    </source>
</evidence>
<protein>
    <submittedName>
        <fullName evidence="9">Virulence associated protein C</fullName>
    </submittedName>
</protein>
<evidence type="ECO:0000313" key="9">
    <source>
        <dbReference type="EMBL" id="KKJ00537.1"/>
    </source>
</evidence>
<reference evidence="9" key="1">
    <citation type="submission" date="2012-04" db="EMBL/GenBank/DDBJ databases">
        <authorList>
            <person name="Borisov I.G."/>
            <person name="Ivanikova N.V."/>
            <person name="Pinevich A.V."/>
        </authorList>
    </citation>
    <scope>NUCLEOTIDE SEQUENCE</scope>
    <source>
        <strain evidence="9">CALU 1027</strain>
    </source>
</reference>
<dbReference type="PANTHER" id="PTHR33653">
    <property type="entry name" value="RIBONUCLEASE VAPC2"/>
    <property type="match status" value="1"/>
</dbReference>
<proteinExistence type="inferred from homology"/>
<dbReference type="CDD" id="cd18748">
    <property type="entry name" value="PIN_VapC4-5_FitB-like"/>
    <property type="match status" value="1"/>
</dbReference>
<dbReference type="Pfam" id="PF01850">
    <property type="entry name" value="PIN"/>
    <property type="match status" value="1"/>
</dbReference>
<evidence type="ECO:0000256" key="4">
    <source>
        <dbReference type="ARBA" id="ARBA00022723"/>
    </source>
</evidence>
<name>A0A0M2Q1N1_PROHO</name>
<dbReference type="InterPro" id="IPR029060">
    <property type="entry name" value="PIN-like_dom_sf"/>
</dbReference>
<dbReference type="GO" id="GO:0016787">
    <property type="term" value="F:hydrolase activity"/>
    <property type="evidence" value="ECO:0007669"/>
    <property type="project" value="UniProtKB-KW"/>
</dbReference>
<gene>
    <name evidence="9" type="ORF">PROH_09600</name>
</gene>
<dbReference type="InterPro" id="IPR002716">
    <property type="entry name" value="PIN_dom"/>
</dbReference>
<comment type="cofactor">
    <cofactor evidence="1">
        <name>Mg(2+)</name>
        <dbReference type="ChEBI" id="CHEBI:18420"/>
    </cofactor>
</comment>
<keyword evidence="3" id="KW-0540">Nuclease</keyword>
<keyword evidence="10" id="KW-1185">Reference proteome</keyword>
<comment type="caution">
    <text evidence="9">The sequence shown here is derived from an EMBL/GenBank/DDBJ whole genome shotgun (WGS) entry which is preliminary data.</text>
</comment>
<accession>A0A0M2Q1N1</accession>
<sequence length="135" mass="14871">MTYQYLLDTNILSDFIKNPQGRVFRNLARVGSDTVCTSIIVACELSFGAQKRNSPPLSDRIQSILEHITVLPLERPTHQYYGVLRCTLEQQGTPIGPMDLLIAAHALSLNLGSRLKRDKINGTVGRSAPHCPGLS</sequence>
<evidence type="ECO:0000256" key="3">
    <source>
        <dbReference type="ARBA" id="ARBA00022722"/>
    </source>
</evidence>
<evidence type="ECO:0000313" key="10">
    <source>
        <dbReference type="Proteomes" id="UP000034681"/>
    </source>
</evidence>
<dbReference type="AlphaFoldDB" id="A0A0M2Q1N1"/>
<dbReference type="SUPFAM" id="SSF88723">
    <property type="entry name" value="PIN domain-like"/>
    <property type="match status" value="1"/>
</dbReference>
<keyword evidence="2" id="KW-1277">Toxin-antitoxin system</keyword>
<dbReference type="PANTHER" id="PTHR33653:SF1">
    <property type="entry name" value="RIBONUCLEASE VAPC2"/>
    <property type="match status" value="1"/>
</dbReference>
<evidence type="ECO:0000256" key="1">
    <source>
        <dbReference type="ARBA" id="ARBA00001946"/>
    </source>
</evidence>
<dbReference type="EMBL" id="AJTX02000004">
    <property type="protein sequence ID" value="KKJ00537.1"/>
    <property type="molecule type" value="Genomic_DNA"/>
</dbReference>